<accession>A0A5C1YBU4</accession>
<dbReference type="CDD" id="cd02440">
    <property type="entry name" value="AdoMet_MTases"/>
    <property type="match status" value="1"/>
</dbReference>
<gene>
    <name evidence="2" type="ORF">FLP10_00655</name>
</gene>
<dbReference type="InterPro" id="IPR052356">
    <property type="entry name" value="Thiol_S-MT"/>
</dbReference>
<keyword evidence="2" id="KW-0489">Methyltransferase</keyword>
<dbReference type="OrthoDB" id="65624at2"/>
<dbReference type="InterPro" id="IPR013216">
    <property type="entry name" value="Methyltransf_11"/>
</dbReference>
<dbReference type="RefSeq" id="WP_149159114.1">
    <property type="nucleotide sequence ID" value="NZ_CP043505.1"/>
</dbReference>
<keyword evidence="2" id="KW-0808">Transferase</keyword>
<protein>
    <submittedName>
        <fullName evidence="2">Class I SAM-dependent methyltransferase</fullName>
    </submittedName>
</protein>
<dbReference type="PANTHER" id="PTHR45036:SF1">
    <property type="entry name" value="METHYLTRANSFERASE LIKE 7A"/>
    <property type="match status" value="1"/>
</dbReference>
<evidence type="ECO:0000313" key="2">
    <source>
        <dbReference type="EMBL" id="QEO13090.1"/>
    </source>
</evidence>
<evidence type="ECO:0000313" key="3">
    <source>
        <dbReference type="Proteomes" id="UP000324678"/>
    </source>
</evidence>
<dbReference type="EMBL" id="CP043505">
    <property type="protein sequence ID" value="QEO13090.1"/>
    <property type="molecule type" value="Genomic_DNA"/>
</dbReference>
<dbReference type="Pfam" id="PF08241">
    <property type="entry name" value="Methyltransf_11"/>
    <property type="match status" value="1"/>
</dbReference>
<dbReference type="PANTHER" id="PTHR45036">
    <property type="entry name" value="METHYLTRANSFERASE LIKE 7B"/>
    <property type="match status" value="1"/>
</dbReference>
<name>A0A5C1YBU4_9MICO</name>
<dbReference type="GO" id="GO:0008757">
    <property type="term" value="F:S-adenosylmethionine-dependent methyltransferase activity"/>
    <property type="evidence" value="ECO:0007669"/>
    <property type="project" value="InterPro"/>
</dbReference>
<organism evidence="2 3">
    <name type="scientific">Agromyces intestinalis</name>
    <dbReference type="NCBI Taxonomy" id="2592652"/>
    <lineage>
        <taxon>Bacteria</taxon>
        <taxon>Bacillati</taxon>
        <taxon>Actinomycetota</taxon>
        <taxon>Actinomycetes</taxon>
        <taxon>Micrococcales</taxon>
        <taxon>Microbacteriaceae</taxon>
        <taxon>Agromyces</taxon>
    </lineage>
</organism>
<dbReference type="Gene3D" id="3.40.50.150">
    <property type="entry name" value="Vaccinia Virus protein VP39"/>
    <property type="match status" value="1"/>
</dbReference>
<dbReference type="GO" id="GO:0032259">
    <property type="term" value="P:methylation"/>
    <property type="evidence" value="ECO:0007669"/>
    <property type="project" value="UniProtKB-KW"/>
</dbReference>
<dbReference type="InterPro" id="IPR029063">
    <property type="entry name" value="SAM-dependent_MTases_sf"/>
</dbReference>
<feature type="domain" description="Methyltransferase type 11" evidence="1">
    <location>
        <begin position="54"/>
        <end position="146"/>
    </location>
</feature>
<reference evidence="2 3" key="1">
    <citation type="submission" date="2019-09" db="EMBL/GenBank/DDBJ databases">
        <title>Genome sequencing of strain KACC 19306.</title>
        <authorList>
            <person name="Heo J."/>
            <person name="Kim S.-J."/>
            <person name="Kim J.-S."/>
            <person name="Hong S.-B."/>
            <person name="Kwon S.-W."/>
        </authorList>
    </citation>
    <scope>NUCLEOTIDE SEQUENCE [LARGE SCALE GENOMIC DNA]</scope>
    <source>
        <strain evidence="2 3">KACC 19306</strain>
    </source>
</reference>
<dbReference type="AlphaFoldDB" id="A0A5C1YBU4"/>
<dbReference type="KEGG" id="ail:FLP10_00655"/>
<keyword evidence="3" id="KW-1185">Reference proteome</keyword>
<sequence length="220" mass="24486">MSERTVTRTIPFDHALRGRFNAWFFSALDAYINRVTAPLKRTAFGSLAARTVVELGAGVGSNLRYLPPGAELVAVEPNSRMHAALAKRCAQAGVELRLITEYAERIPLADESVDEVICSLVLCTVADPDAVLREVRRVLRPGGRFRFVEHVAGPPRSIRSWVQRAVRRPWGWTFEGCDPHRDTAAVIERAGFQRTSVSDRILRGSVFYPVNTAICGIAWR</sequence>
<dbReference type="SUPFAM" id="SSF53335">
    <property type="entry name" value="S-adenosyl-L-methionine-dependent methyltransferases"/>
    <property type="match status" value="1"/>
</dbReference>
<dbReference type="Proteomes" id="UP000324678">
    <property type="component" value="Chromosome"/>
</dbReference>
<evidence type="ECO:0000259" key="1">
    <source>
        <dbReference type="Pfam" id="PF08241"/>
    </source>
</evidence>
<proteinExistence type="predicted"/>